<gene>
    <name evidence="1" type="ORF">Ahu01nite_086240</name>
</gene>
<name>A0ABQ4A589_9ACTN</name>
<evidence type="ECO:0000313" key="2">
    <source>
        <dbReference type="Proteomes" id="UP000603200"/>
    </source>
</evidence>
<accession>A0ABQ4A589</accession>
<protein>
    <submittedName>
        <fullName evidence="1">Uncharacterized protein</fullName>
    </submittedName>
</protein>
<proteinExistence type="predicted"/>
<dbReference type="EMBL" id="BOMN01000122">
    <property type="protein sequence ID" value="GIE25522.1"/>
    <property type="molecule type" value="Genomic_DNA"/>
</dbReference>
<reference evidence="1 2" key="1">
    <citation type="submission" date="2021-01" db="EMBL/GenBank/DDBJ databases">
        <title>Whole genome shotgun sequence of Actinoplanes humidus NBRC 14915.</title>
        <authorList>
            <person name="Komaki H."/>
            <person name="Tamura T."/>
        </authorList>
    </citation>
    <scope>NUCLEOTIDE SEQUENCE [LARGE SCALE GENOMIC DNA]</scope>
    <source>
        <strain evidence="1 2">NBRC 14915</strain>
    </source>
</reference>
<sequence length="139" mass="15101">MARAMTPGGFVTAALRDNLFPGEARSLGRGWVTWVADDLEYRVVVDHAAALQSLGRDVLSFARSRRELALVMMSSAEIRHGNVVARLTAGDWPGRLAQALVIATDVDDRQLADTIRTLTRSQGVRTVGTPRPRHGPDVA</sequence>
<keyword evidence="2" id="KW-1185">Reference proteome</keyword>
<dbReference type="RefSeq" id="WP_203842460.1">
    <property type="nucleotide sequence ID" value="NZ_BAAATV010000023.1"/>
</dbReference>
<comment type="caution">
    <text evidence="1">The sequence shown here is derived from an EMBL/GenBank/DDBJ whole genome shotgun (WGS) entry which is preliminary data.</text>
</comment>
<evidence type="ECO:0000313" key="1">
    <source>
        <dbReference type="EMBL" id="GIE25522.1"/>
    </source>
</evidence>
<dbReference type="Proteomes" id="UP000603200">
    <property type="component" value="Unassembled WGS sequence"/>
</dbReference>
<organism evidence="1 2">
    <name type="scientific">Winogradskya humida</name>
    <dbReference type="NCBI Taxonomy" id="113566"/>
    <lineage>
        <taxon>Bacteria</taxon>
        <taxon>Bacillati</taxon>
        <taxon>Actinomycetota</taxon>
        <taxon>Actinomycetes</taxon>
        <taxon>Micromonosporales</taxon>
        <taxon>Micromonosporaceae</taxon>
        <taxon>Winogradskya</taxon>
    </lineage>
</organism>